<organism evidence="9 10">
    <name type="scientific">Shimia haliotis</name>
    <dbReference type="NCBI Taxonomy" id="1280847"/>
    <lineage>
        <taxon>Bacteria</taxon>
        <taxon>Pseudomonadati</taxon>
        <taxon>Pseudomonadota</taxon>
        <taxon>Alphaproteobacteria</taxon>
        <taxon>Rhodobacterales</taxon>
        <taxon>Roseobacteraceae</taxon>
    </lineage>
</organism>
<dbReference type="GO" id="GO:0071949">
    <property type="term" value="F:FAD binding"/>
    <property type="evidence" value="ECO:0007669"/>
    <property type="project" value="InterPro"/>
</dbReference>
<accession>A0A1I4CMH8</accession>
<dbReference type="GO" id="GO:0006744">
    <property type="term" value="P:ubiquinone biosynthetic process"/>
    <property type="evidence" value="ECO:0007669"/>
    <property type="project" value="UniProtKB-UniPathway"/>
</dbReference>
<evidence type="ECO:0000256" key="4">
    <source>
        <dbReference type="ARBA" id="ARBA00022630"/>
    </source>
</evidence>
<dbReference type="Proteomes" id="UP000198851">
    <property type="component" value="Unassembled WGS sequence"/>
</dbReference>
<comment type="pathway">
    <text evidence="2">Cofactor biosynthesis; ubiquinone biosynthesis.</text>
</comment>
<dbReference type="InterPro" id="IPR002938">
    <property type="entry name" value="FAD-bd"/>
</dbReference>
<evidence type="ECO:0000256" key="3">
    <source>
        <dbReference type="ARBA" id="ARBA00005349"/>
    </source>
</evidence>
<evidence type="ECO:0000256" key="7">
    <source>
        <dbReference type="ARBA" id="ARBA00023033"/>
    </source>
</evidence>
<dbReference type="Gene3D" id="3.50.50.60">
    <property type="entry name" value="FAD/NAD(P)-binding domain"/>
    <property type="match status" value="2"/>
</dbReference>
<protein>
    <submittedName>
        <fullName evidence="9">2-octaprenyl-6-methoxyphenol hydroxylase</fullName>
    </submittedName>
</protein>
<dbReference type="STRING" id="1280847.SAMN04488036_102344"/>
<comment type="similarity">
    <text evidence="3">Belongs to the UbiH/COQ6 family.</text>
</comment>
<evidence type="ECO:0000313" key="10">
    <source>
        <dbReference type="Proteomes" id="UP000198851"/>
    </source>
</evidence>
<dbReference type="AlphaFoldDB" id="A0A1I4CMH8"/>
<comment type="cofactor">
    <cofactor evidence="1">
        <name>FAD</name>
        <dbReference type="ChEBI" id="CHEBI:57692"/>
    </cofactor>
</comment>
<sequence>MTKSESATVDVLISGGGIAGLTAAAAFGSAGFSVQCVDPTPPVTDRDAQGSDLRTTAFLQPARTLLDEAGLWDRLAPHAAPLQVMRIVDAGGELPEPRIIKNFDAADISDQPFGWNLPNWLLRREMLARLQDLPNVDLRLGTATKTLFTRLNEARVGLTDGTQTTARLVIAADGRNSPMREAADINVHTTRYGQKALALAVTHPIPHANVSTEIHRSGGPFTLVPLPDYNGMPSSALVWMERSARANELFEMDEAAFEAEMTERSCALFGPLKLASRRTIWPIISQSAASLYGERLALVAEAAHVVPPIGAQGLNMSLGDMRVLLDLAVANPDRLGDEQMLKTYHRKRFAEVKLRVQGIDMLNRASMVEARPLRDARAMGLNALYSLAPVRKTLMQMGLGAR</sequence>
<dbReference type="NCBIfam" id="TIGR01988">
    <property type="entry name" value="Ubi-OHases"/>
    <property type="match status" value="1"/>
</dbReference>
<dbReference type="UniPathway" id="UPA00232"/>
<dbReference type="PANTHER" id="PTHR43876:SF7">
    <property type="entry name" value="UBIQUINONE BIOSYNTHESIS MONOOXYGENASE COQ6, MITOCHONDRIAL"/>
    <property type="match status" value="1"/>
</dbReference>
<proteinExistence type="inferred from homology"/>
<dbReference type="InterPro" id="IPR051205">
    <property type="entry name" value="UbiH/COQ6_monooxygenase"/>
</dbReference>
<dbReference type="GO" id="GO:0004497">
    <property type="term" value="F:monooxygenase activity"/>
    <property type="evidence" value="ECO:0007669"/>
    <property type="project" value="UniProtKB-KW"/>
</dbReference>
<reference evidence="10" key="1">
    <citation type="submission" date="2016-10" db="EMBL/GenBank/DDBJ databases">
        <authorList>
            <person name="Varghese N."/>
            <person name="Submissions S."/>
        </authorList>
    </citation>
    <scope>NUCLEOTIDE SEQUENCE [LARGE SCALE GENOMIC DNA]</scope>
    <source>
        <strain evidence="10">DSM 28453</strain>
    </source>
</reference>
<dbReference type="EMBL" id="FOSZ01000002">
    <property type="protein sequence ID" value="SFK81860.1"/>
    <property type="molecule type" value="Genomic_DNA"/>
</dbReference>
<dbReference type="RefSeq" id="WP_093322166.1">
    <property type="nucleotide sequence ID" value="NZ_FOSZ01000002.1"/>
</dbReference>
<name>A0A1I4CMH8_9RHOB</name>
<dbReference type="InterPro" id="IPR036188">
    <property type="entry name" value="FAD/NAD-bd_sf"/>
</dbReference>
<dbReference type="OrthoDB" id="9796623at2"/>
<gene>
    <name evidence="9" type="ORF">SAMN04488036_102344</name>
</gene>
<keyword evidence="4" id="KW-0285">Flavoprotein</keyword>
<keyword evidence="6" id="KW-0560">Oxidoreductase</keyword>
<dbReference type="Pfam" id="PF01494">
    <property type="entry name" value="FAD_binding_3"/>
    <property type="match status" value="1"/>
</dbReference>
<dbReference type="SUPFAM" id="SSF51905">
    <property type="entry name" value="FAD/NAD(P)-binding domain"/>
    <property type="match status" value="1"/>
</dbReference>
<dbReference type="PANTHER" id="PTHR43876">
    <property type="entry name" value="UBIQUINONE BIOSYNTHESIS MONOOXYGENASE COQ6, MITOCHONDRIAL"/>
    <property type="match status" value="1"/>
</dbReference>
<keyword evidence="5" id="KW-0274">FAD</keyword>
<evidence type="ECO:0000259" key="8">
    <source>
        <dbReference type="Pfam" id="PF01494"/>
    </source>
</evidence>
<dbReference type="InterPro" id="IPR010971">
    <property type="entry name" value="UbiH/COQ6"/>
</dbReference>
<feature type="domain" description="FAD-binding" evidence="8">
    <location>
        <begin position="9"/>
        <end position="352"/>
    </location>
</feature>
<evidence type="ECO:0000313" key="9">
    <source>
        <dbReference type="EMBL" id="SFK81860.1"/>
    </source>
</evidence>
<keyword evidence="10" id="KW-1185">Reference proteome</keyword>
<keyword evidence="7" id="KW-0503">Monooxygenase</keyword>
<dbReference type="PRINTS" id="PR00420">
    <property type="entry name" value="RNGMNOXGNASE"/>
</dbReference>
<evidence type="ECO:0000256" key="1">
    <source>
        <dbReference type="ARBA" id="ARBA00001974"/>
    </source>
</evidence>
<evidence type="ECO:0000256" key="5">
    <source>
        <dbReference type="ARBA" id="ARBA00022827"/>
    </source>
</evidence>
<evidence type="ECO:0000256" key="2">
    <source>
        <dbReference type="ARBA" id="ARBA00004749"/>
    </source>
</evidence>
<evidence type="ECO:0000256" key="6">
    <source>
        <dbReference type="ARBA" id="ARBA00023002"/>
    </source>
</evidence>
<dbReference type="GO" id="GO:0016705">
    <property type="term" value="F:oxidoreductase activity, acting on paired donors, with incorporation or reduction of molecular oxygen"/>
    <property type="evidence" value="ECO:0007669"/>
    <property type="project" value="InterPro"/>
</dbReference>
<dbReference type="NCBIfam" id="NF005691">
    <property type="entry name" value="PRK07494.1"/>
    <property type="match status" value="1"/>
</dbReference>